<sequence length="315" mass="33132">MATPTAPPLTSPPESPTGFASKLSLLAADIKLSHTVFALPFALLGAGLACGWAQRLPRVSEVVLVLVCMVLARTFAMCVNRLADAGIDAKNPRTEQRAVASGRLTRGFAAGTIAVTGLGFIAATAGFWLLHDNFWPTALAVPVLGVLALYSVTKRFTWLCHLVLGFALAISPLAAAIAIEPGYLQASATLWLIAGMVLCWVAGFDVIYALQDVGVDRELGLFSMPASLGVEPALWISRTLHVLALACLAGAWWISPQLGVLFGFAVVLTSALLILEHALVWRSATNHIHMAFFTVNGIISLLLGLAGLLDAGLAA</sequence>
<accession>A0A7X0LLB0</accession>
<feature type="transmembrane region" description="Helical" evidence="9">
    <location>
        <begin position="232"/>
        <end position="254"/>
    </location>
</feature>
<dbReference type="Gene3D" id="1.20.120.1780">
    <property type="entry name" value="UbiA prenyltransferase"/>
    <property type="match status" value="1"/>
</dbReference>
<dbReference type="RefSeq" id="WP_184678788.1">
    <property type="nucleotide sequence ID" value="NZ_JACHGY010000001.1"/>
</dbReference>
<comment type="subcellular location">
    <subcellularLocation>
        <location evidence="2">Membrane</location>
        <topology evidence="2">Multi-pass membrane protein</topology>
    </subcellularLocation>
</comment>
<keyword evidence="5 10" id="KW-0808">Transferase</keyword>
<dbReference type="NCBIfam" id="TIGR01475">
    <property type="entry name" value="ubiA_other"/>
    <property type="match status" value="1"/>
</dbReference>
<dbReference type="InterPro" id="IPR000537">
    <property type="entry name" value="UbiA_prenyltransferase"/>
</dbReference>
<feature type="transmembrane region" description="Helical" evidence="9">
    <location>
        <begin position="159"/>
        <end position="179"/>
    </location>
</feature>
<evidence type="ECO:0000256" key="6">
    <source>
        <dbReference type="ARBA" id="ARBA00022692"/>
    </source>
</evidence>
<comment type="caution">
    <text evidence="10">The sequence shown here is derived from an EMBL/GenBank/DDBJ whole genome shotgun (WGS) entry which is preliminary data.</text>
</comment>
<dbReference type="InterPro" id="IPR006371">
    <property type="entry name" value="Polyprenyltransferase_UbiA-li"/>
</dbReference>
<evidence type="ECO:0000256" key="2">
    <source>
        <dbReference type="ARBA" id="ARBA00004141"/>
    </source>
</evidence>
<dbReference type="InterPro" id="IPR039653">
    <property type="entry name" value="Prenyltransferase"/>
</dbReference>
<evidence type="ECO:0000313" key="11">
    <source>
        <dbReference type="Proteomes" id="UP000541810"/>
    </source>
</evidence>
<keyword evidence="8 9" id="KW-0472">Membrane</keyword>
<evidence type="ECO:0000256" key="9">
    <source>
        <dbReference type="SAM" id="Phobius"/>
    </source>
</evidence>
<keyword evidence="7 9" id="KW-1133">Transmembrane helix</keyword>
<keyword evidence="11" id="KW-1185">Reference proteome</keyword>
<keyword evidence="6 9" id="KW-0812">Transmembrane</keyword>
<reference evidence="10 11" key="1">
    <citation type="submission" date="2020-08" db="EMBL/GenBank/DDBJ databases">
        <title>Genomic Encyclopedia of Type Strains, Phase IV (KMG-IV): sequencing the most valuable type-strain genomes for metagenomic binning, comparative biology and taxonomic classification.</title>
        <authorList>
            <person name="Goeker M."/>
        </authorList>
    </citation>
    <scope>NUCLEOTIDE SEQUENCE [LARGE SCALE GENOMIC DNA]</scope>
    <source>
        <strain evidence="10 11">DSM 103725</strain>
    </source>
</reference>
<feature type="transmembrane region" description="Helical" evidence="9">
    <location>
        <begin position="36"/>
        <end position="56"/>
    </location>
</feature>
<evidence type="ECO:0000313" key="10">
    <source>
        <dbReference type="EMBL" id="MBB6431310.1"/>
    </source>
</evidence>
<dbReference type="PANTHER" id="PTHR11048">
    <property type="entry name" value="PRENYLTRANSFERASES"/>
    <property type="match status" value="1"/>
</dbReference>
<dbReference type="Gene3D" id="1.10.357.140">
    <property type="entry name" value="UbiA prenyltransferase"/>
    <property type="match status" value="1"/>
</dbReference>
<keyword evidence="4" id="KW-1003">Cell membrane</keyword>
<evidence type="ECO:0000256" key="4">
    <source>
        <dbReference type="ARBA" id="ARBA00022475"/>
    </source>
</evidence>
<dbReference type="EC" id="2.5.1.39" evidence="10"/>
<dbReference type="EMBL" id="JACHGY010000001">
    <property type="protein sequence ID" value="MBB6431310.1"/>
    <property type="molecule type" value="Genomic_DNA"/>
</dbReference>
<dbReference type="GO" id="GO:0008412">
    <property type="term" value="F:4-hydroxybenzoate polyprenyltransferase activity"/>
    <property type="evidence" value="ECO:0007669"/>
    <property type="project" value="UniProtKB-EC"/>
</dbReference>
<dbReference type="PANTHER" id="PTHR11048:SF28">
    <property type="entry name" value="4-HYDROXYBENZOATE POLYPRENYLTRANSFERASE, MITOCHONDRIAL"/>
    <property type="match status" value="1"/>
</dbReference>
<dbReference type="GO" id="GO:0005886">
    <property type="term" value="C:plasma membrane"/>
    <property type="evidence" value="ECO:0007669"/>
    <property type="project" value="TreeGrafter"/>
</dbReference>
<evidence type="ECO:0000256" key="5">
    <source>
        <dbReference type="ARBA" id="ARBA00022679"/>
    </source>
</evidence>
<dbReference type="AlphaFoldDB" id="A0A7X0LLB0"/>
<feature type="transmembrane region" description="Helical" evidence="9">
    <location>
        <begin position="260"/>
        <end position="281"/>
    </location>
</feature>
<proteinExistence type="inferred from homology"/>
<feature type="transmembrane region" description="Helical" evidence="9">
    <location>
        <begin position="134"/>
        <end position="152"/>
    </location>
</feature>
<feature type="transmembrane region" description="Helical" evidence="9">
    <location>
        <begin position="104"/>
        <end position="128"/>
    </location>
</feature>
<feature type="transmembrane region" description="Helical" evidence="9">
    <location>
        <begin position="191"/>
        <end position="211"/>
    </location>
</feature>
<dbReference type="Proteomes" id="UP000541810">
    <property type="component" value="Unassembled WGS sequence"/>
</dbReference>
<evidence type="ECO:0000256" key="3">
    <source>
        <dbReference type="ARBA" id="ARBA00005985"/>
    </source>
</evidence>
<evidence type="ECO:0000256" key="1">
    <source>
        <dbReference type="ARBA" id="ARBA00001946"/>
    </source>
</evidence>
<dbReference type="InterPro" id="IPR044878">
    <property type="entry name" value="UbiA_sf"/>
</dbReference>
<name>A0A7X0LLB0_9BACT</name>
<dbReference type="Pfam" id="PF01040">
    <property type="entry name" value="UbiA"/>
    <property type="match status" value="1"/>
</dbReference>
<feature type="transmembrane region" description="Helical" evidence="9">
    <location>
        <begin position="288"/>
        <end position="309"/>
    </location>
</feature>
<organism evidence="10 11">
    <name type="scientific">Algisphaera agarilytica</name>
    <dbReference type="NCBI Taxonomy" id="1385975"/>
    <lineage>
        <taxon>Bacteria</taxon>
        <taxon>Pseudomonadati</taxon>
        <taxon>Planctomycetota</taxon>
        <taxon>Phycisphaerae</taxon>
        <taxon>Phycisphaerales</taxon>
        <taxon>Phycisphaeraceae</taxon>
        <taxon>Algisphaera</taxon>
    </lineage>
</organism>
<comment type="cofactor">
    <cofactor evidence="1">
        <name>Mg(2+)</name>
        <dbReference type="ChEBI" id="CHEBI:18420"/>
    </cofactor>
</comment>
<comment type="similarity">
    <text evidence="3">Belongs to the UbiA prenyltransferase family.</text>
</comment>
<evidence type="ECO:0000256" key="7">
    <source>
        <dbReference type="ARBA" id="ARBA00022989"/>
    </source>
</evidence>
<dbReference type="GO" id="GO:0006744">
    <property type="term" value="P:ubiquinone biosynthetic process"/>
    <property type="evidence" value="ECO:0007669"/>
    <property type="project" value="TreeGrafter"/>
</dbReference>
<dbReference type="CDD" id="cd13959">
    <property type="entry name" value="PT_UbiA_COQ2"/>
    <property type="match status" value="1"/>
</dbReference>
<protein>
    <submittedName>
        <fullName evidence="10">4-hydroxybenzoate polyprenyltransferase</fullName>
        <ecNumber evidence="10">2.5.1.39</ecNumber>
    </submittedName>
</protein>
<gene>
    <name evidence="10" type="ORF">HNQ40_003116</name>
</gene>
<evidence type="ECO:0000256" key="8">
    <source>
        <dbReference type="ARBA" id="ARBA00023136"/>
    </source>
</evidence>